<evidence type="ECO:0000313" key="4">
    <source>
        <dbReference type="Proteomes" id="UP000193200"/>
    </source>
</evidence>
<dbReference type="InterPro" id="IPR010982">
    <property type="entry name" value="Lambda_DNA-bd_dom_sf"/>
</dbReference>
<dbReference type="SUPFAM" id="SSF47413">
    <property type="entry name" value="lambda repressor-like DNA-binding domains"/>
    <property type="match status" value="1"/>
</dbReference>
<dbReference type="PROSITE" id="PS50943">
    <property type="entry name" value="HTH_CROC1"/>
    <property type="match status" value="1"/>
</dbReference>
<evidence type="ECO:0000256" key="1">
    <source>
        <dbReference type="ARBA" id="ARBA00023125"/>
    </source>
</evidence>
<dbReference type="GO" id="GO:0003677">
    <property type="term" value="F:DNA binding"/>
    <property type="evidence" value="ECO:0007669"/>
    <property type="project" value="UniProtKB-KW"/>
</dbReference>
<keyword evidence="1" id="KW-0238">DNA-binding</keyword>
<feature type="domain" description="HTH cro/C1-type" evidence="2">
    <location>
        <begin position="16"/>
        <end position="70"/>
    </location>
</feature>
<dbReference type="PANTHER" id="PTHR46797">
    <property type="entry name" value="HTH-TYPE TRANSCRIPTIONAL REGULATOR"/>
    <property type="match status" value="1"/>
</dbReference>
<name>A0A1Y5SJL5_9PROT</name>
<dbReference type="InterPro" id="IPR011051">
    <property type="entry name" value="RmlC_Cupin_sf"/>
</dbReference>
<organism evidence="3 4">
    <name type="scientific">Oceanibacterium hippocampi</name>
    <dbReference type="NCBI Taxonomy" id="745714"/>
    <lineage>
        <taxon>Bacteria</taxon>
        <taxon>Pseudomonadati</taxon>
        <taxon>Pseudomonadota</taxon>
        <taxon>Alphaproteobacteria</taxon>
        <taxon>Sneathiellales</taxon>
        <taxon>Sneathiellaceae</taxon>
        <taxon>Oceanibacterium</taxon>
    </lineage>
</organism>
<dbReference type="Pfam" id="PF01381">
    <property type="entry name" value="HTH_3"/>
    <property type="match status" value="1"/>
</dbReference>
<dbReference type="OrthoDB" id="189170at2"/>
<accession>A0A1Y5SJL5</accession>
<dbReference type="GO" id="GO:0005829">
    <property type="term" value="C:cytosol"/>
    <property type="evidence" value="ECO:0007669"/>
    <property type="project" value="TreeGrafter"/>
</dbReference>
<protein>
    <submittedName>
        <fullName evidence="3">HTH-type transcriptional regulator PuuR</fullName>
    </submittedName>
</protein>
<dbReference type="SMART" id="SM00530">
    <property type="entry name" value="HTH_XRE"/>
    <property type="match status" value="1"/>
</dbReference>
<dbReference type="CDD" id="cd02209">
    <property type="entry name" value="cupin_XRE_C"/>
    <property type="match status" value="1"/>
</dbReference>
<dbReference type="InterPro" id="IPR014710">
    <property type="entry name" value="RmlC-like_jellyroll"/>
</dbReference>
<dbReference type="Gene3D" id="2.60.120.10">
    <property type="entry name" value="Jelly Rolls"/>
    <property type="match status" value="1"/>
</dbReference>
<dbReference type="CDD" id="cd00093">
    <property type="entry name" value="HTH_XRE"/>
    <property type="match status" value="1"/>
</dbReference>
<dbReference type="EMBL" id="FWFR01000001">
    <property type="protein sequence ID" value="SLN40622.1"/>
    <property type="molecule type" value="Genomic_DNA"/>
</dbReference>
<dbReference type="RefSeq" id="WP_085882928.1">
    <property type="nucleotide sequence ID" value="NZ_FWFR01000001.1"/>
</dbReference>
<evidence type="ECO:0000259" key="2">
    <source>
        <dbReference type="PROSITE" id="PS50943"/>
    </source>
</evidence>
<dbReference type="SUPFAM" id="SSF51182">
    <property type="entry name" value="RmlC-like cupins"/>
    <property type="match status" value="1"/>
</dbReference>
<dbReference type="InterPro" id="IPR050807">
    <property type="entry name" value="TransReg_Diox_bact_type"/>
</dbReference>
<reference evidence="3 4" key="1">
    <citation type="submission" date="2017-03" db="EMBL/GenBank/DDBJ databases">
        <authorList>
            <person name="Afonso C.L."/>
            <person name="Miller P.J."/>
            <person name="Scott M.A."/>
            <person name="Spackman E."/>
            <person name="Goraichik I."/>
            <person name="Dimitrov K.M."/>
            <person name="Suarez D.L."/>
            <person name="Swayne D.E."/>
        </authorList>
    </citation>
    <scope>NUCLEOTIDE SEQUENCE [LARGE SCALE GENOMIC DNA]</scope>
    <source>
        <strain evidence="3 4">CECT 7691</strain>
    </source>
</reference>
<dbReference type="InterPro" id="IPR001387">
    <property type="entry name" value="Cro/C1-type_HTH"/>
</dbReference>
<sequence length="186" mass="20739">MNEPDTRETTRLAERLKRLRQARGLSLQQLADRSGVSRASLSRIENAEVSPTADTLGALAAVFSMTISQILEPLEKRFQPLIRRAEQAKWEDGRHGFVRRSVSPPSASLAVELIRCTIAANQRIEYRLPPVPGLEHHLLLVSGALTVTIEGETHELRTGDCLRYLLFGASRFETGDEVAEYLIALH</sequence>
<evidence type="ECO:0000313" key="3">
    <source>
        <dbReference type="EMBL" id="SLN40622.1"/>
    </source>
</evidence>
<dbReference type="Proteomes" id="UP000193200">
    <property type="component" value="Unassembled WGS sequence"/>
</dbReference>
<dbReference type="AlphaFoldDB" id="A0A1Y5SJL5"/>
<dbReference type="InParanoid" id="A0A1Y5SJL5"/>
<gene>
    <name evidence="3" type="primary">puuR_2</name>
    <name evidence="3" type="ORF">OCH7691_01724</name>
</gene>
<dbReference type="GO" id="GO:0003700">
    <property type="term" value="F:DNA-binding transcription factor activity"/>
    <property type="evidence" value="ECO:0007669"/>
    <property type="project" value="TreeGrafter"/>
</dbReference>
<dbReference type="FunCoup" id="A0A1Y5SJL5">
    <property type="interactions" value="5"/>
</dbReference>
<dbReference type="Gene3D" id="1.10.260.40">
    <property type="entry name" value="lambda repressor-like DNA-binding domains"/>
    <property type="match status" value="1"/>
</dbReference>
<proteinExistence type="predicted"/>
<keyword evidence="4" id="KW-1185">Reference proteome</keyword>
<dbReference type="PANTHER" id="PTHR46797:SF10">
    <property type="entry name" value="BLR1115 PROTEIN"/>
    <property type="match status" value="1"/>
</dbReference>